<name>A0A3S0K568_9BACI</name>
<comment type="caution">
    <text evidence="2">The sequence shown here is derived from an EMBL/GenBank/DDBJ whole genome shotgun (WGS) entry which is preliminary data.</text>
</comment>
<dbReference type="Proteomes" id="UP000271374">
    <property type="component" value="Unassembled WGS sequence"/>
</dbReference>
<dbReference type="RefSeq" id="WP_126406626.1">
    <property type="nucleotide sequence ID" value="NZ_RXNT01000002.1"/>
</dbReference>
<gene>
    <name evidence="2" type="ORF">EKG37_04125</name>
</gene>
<proteinExistence type="predicted"/>
<feature type="transmembrane region" description="Helical" evidence="1">
    <location>
        <begin position="7"/>
        <end position="26"/>
    </location>
</feature>
<evidence type="ECO:0000313" key="2">
    <source>
        <dbReference type="EMBL" id="RTR35827.1"/>
    </source>
</evidence>
<dbReference type="EMBL" id="RXNT01000002">
    <property type="protein sequence ID" value="RTR35827.1"/>
    <property type="molecule type" value="Genomic_DNA"/>
</dbReference>
<keyword evidence="1" id="KW-0472">Membrane</keyword>
<evidence type="ECO:0000256" key="1">
    <source>
        <dbReference type="SAM" id="Phobius"/>
    </source>
</evidence>
<evidence type="ECO:0000313" key="3">
    <source>
        <dbReference type="Proteomes" id="UP000271374"/>
    </source>
</evidence>
<sequence length="60" mass="6827">MRRNRNMPIVALLAVFLLVFIIVIAIRHIKVYIVFSSGLGPFIIIGLIILLILFVFFKGL</sequence>
<reference evidence="2 3" key="1">
    <citation type="submission" date="2018-12" db="EMBL/GenBank/DDBJ databases">
        <title>Bacillus yapensis draft genome sequence.</title>
        <authorList>
            <person name="Yu L."/>
            <person name="Xu X."/>
            <person name="Tang X."/>
        </authorList>
    </citation>
    <scope>NUCLEOTIDE SEQUENCE [LARGE SCALE GENOMIC DNA]</scope>
    <source>
        <strain evidence="2 3">XXST-01</strain>
    </source>
</reference>
<organism evidence="2 3">
    <name type="scientific">Bacillus yapensis</name>
    <dbReference type="NCBI Taxonomy" id="2492960"/>
    <lineage>
        <taxon>Bacteria</taxon>
        <taxon>Bacillati</taxon>
        <taxon>Bacillota</taxon>
        <taxon>Bacilli</taxon>
        <taxon>Bacillales</taxon>
        <taxon>Bacillaceae</taxon>
        <taxon>Bacillus</taxon>
    </lineage>
</organism>
<keyword evidence="3" id="KW-1185">Reference proteome</keyword>
<dbReference type="AlphaFoldDB" id="A0A3S0K568"/>
<keyword evidence="1" id="KW-1133">Transmembrane helix</keyword>
<feature type="transmembrane region" description="Helical" evidence="1">
    <location>
        <begin position="32"/>
        <end position="57"/>
    </location>
</feature>
<accession>A0A3S0K568</accession>
<protein>
    <submittedName>
        <fullName evidence="2">Uncharacterized protein</fullName>
    </submittedName>
</protein>
<keyword evidence="1" id="KW-0812">Transmembrane</keyword>